<gene>
    <name evidence="2" type="ORF">SGLAD_v1c01110</name>
</gene>
<dbReference type="AlphaFoldDB" id="A0A4P7AGQ2"/>
<feature type="transmembrane region" description="Helical" evidence="1">
    <location>
        <begin position="99"/>
        <end position="119"/>
    </location>
</feature>
<organism evidence="2 3">
    <name type="scientific">Spiroplasma gladiatoris</name>
    <dbReference type="NCBI Taxonomy" id="2143"/>
    <lineage>
        <taxon>Bacteria</taxon>
        <taxon>Bacillati</taxon>
        <taxon>Mycoplasmatota</taxon>
        <taxon>Mollicutes</taxon>
        <taxon>Entomoplasmatales</taxon>
        <taxon>Spiroplasmataceae</taxon>
        <taxon>Spiroplasma</taxon>
    </lineage>
</organism>
<evidence type="ECO:0000313" key="2">
    <source>
        <dbReference type="EMBL" id="QBQ07312.1"/>
    </source>
</evidence>
<protein>
    <recommendedName>
        <fullName evidence="4">Transmembrane protein</fullName>
    </recommendedName>
</protein>
<sequence length="184" mass="21718">MEFKLVKPILKKPLIWMGSIVFATLIIYLIVILTTSLEKKAKIIWVCQISLNFICIYFVSIVLNFSKASVTIFNDIHTTTNLETNEINVEIKASKYTHIFSIFFSIICFFIHITSGSQLQKITWGDYAKSYWWVFMIIMVYNIIYFYLFFNINSYLLNASEKFKLSYIDFYKNAKEHIDNKKSV</sequence>
<dbReference type="KEGG" id="sgq:SGLAD_v1c01110"/>
<accession>A0A4P7AGQ2</accession>
<keyword evidence="3" id="KW-1185">Reference proteome</keyword>
<feature type="transmembrane region" description="Helical" evidence="1">
    <location>
        <begin position="131"/>
        <end position="150"/>
    </location>
</feature>
<keyword evidence="1" id="KW-1133">Transmembrane helix</keyword>
<evidence type="ECO:0000313" key="3">
    <source>
        <dbReference type="Proteomes" id="UP000294309"/>
    </source>
</evidence>
<evidence type="ECO:0000256" key="1">
    <source>
        <dbReference type="SAM" id="Phobius"/>
    </source>
</evidence>
<dbReference type="RefSeq" id="WP_134297114.1">
    <property type="nucleotide sequence ID" value="NZ_CP038013.1"/>
</dbReference>
<evidence type="ECO:0008006" key="4">
    <source>
        <dbReference type="Google" id="ProtNLM"/>
    </source>
</evidence>
<dbReference type="EMBL" id="CP038013">
    <property type="protein sequence ID" value="QBQ07312.1"/>
    <property type="molecule type" value="Genomic_DNA"/>
</dbReference>
<feature type="transmembrane region" description="Helical" evidence="1">
    <location>
        <begin position="14"/>
        <end position="37"/>
    </location>
</feature>
<name>A0A4P7AGQ2_9MOLU</name>
<keyword evidence="1" id="KW-0472">Membrane</keyword>
<keyword evidence="1" id="KW-0812">Transmembrane</keyword>
<dbReference type="Proteomes" id="UP000294309">
    <property type="component" value="Chromosome"/>
</dbReference>
<reference evidence="2 3" key="1">
    <citation type="submission" date="2019-03" db="EMBL/GenBank/DDBJ databases">
        <title>Complete genome sequence of Spiroplasma gladiatoris TG-1 (DSM 22552).</title>
        <authorList>
            <person name="Lin Y.-C."/>
            <person name="Chou L."/>
            <person name="Kuo C.-H."/>
        </authorList>
    </citation>
    <scope>NUCLEOTIDE SEQUENCE [LARGE SCALE GENOMIC DNA]</scope>
    <source>
        <strain evidence="2 3">TG-1</strain>
    </source>
</reference>
<dbReference type="OrthoDB" id="389612at2"/>
<proteinExistence type="predicted"/>
<feature type="transmembrane region" description="Helical" evidence="1">
    <location>
        <begin position="43"/>
        <end position="65"/>
    </location>
</feature>